<name>A0A6I6JN15_9BACT</name>
<organism evidence="2 3">
    <name type="scientific">Maribellus comscasis</name>
    <dbReference type="NCBI Taxonomy" id="2681766"/>
    <lineage>
        <taxon>Bacteria</taxon>
        <taxon>Pseudomonadati</taxon>
        <taxon>Bacteroidota</taxon>
        <taxon>Bacteroidia</taxon>
        <taxon>Marinilabiliales</taxon>
        <taxon>Prolixibacteraceae</taxon>
        <taxon>Maribellus</taxon>
    </lineage>
</organism>
<dbReference type="KEGG" id="mcos:GM418_01950"/>
<evidence type="ECO:0000313" key="3">
    <source>
        <dbReference type="Proteomes" id="UP000428260"/>
    </source>
</evidence>
<feature type="transmembrane region" description="Helical" evidence="1">
    <location>
        <begin position="63"/>
        <end position="85"/>
    </location>
</feature>
<protein>
    <submittedName>
        <fullName evidence="2">DUF2975 domain-containing protein</fullName>
    </submittedName>
</protein>
<dbReference type="RefSeq" id="WP_158862619.1">
    <property type="nucleotide sequence ID" value="NZ_CP046401.1"/>
</dbReference>
<keyword evidence="1" id="KW-0472">Membrane</keyword>
<sequence length="179" mass="20833">MKPKIKTETVLTILKILAWIAFFGFAIQTTMYIISYIISFINPKGTWFAFDNLNLYGLKEQNFLKYTLTVVLLVVLTALKANIWYQATRIIQNIKIQSPFTMEITRRLEKISYFLLYIWILGYIGSTFSFWLTNQNEIAKSLHEGLSSKEFLFMAGLLFIVSQIFKRGVELQSENDLTV</sequence>
<evidence type="ECO:0000256" key="1">
    <source>
        <dbReference type="SAM" id="Phobius"/>
    </source>
</evidence>
<reference evidence="2 3" key="1">
    <citation type="submission" date="2019-11" db="EMBL/GenBank/DDBJ databases">
        <authorList>
            <person name="Zheng R.K."/>
            <person name="Sun C.M."/>
        </authorList>
    </citation>
    <scope>NUCLEOTIDE SEQUENCE [LARGE SCALE GENOMIC DNA]</scope>
    <source>
        <strain evidence="2 3">WC007</strain>
    </source>
</reference>
<feature type="transmembrane region" description="Helical" evidence="1">
    <location>
        <begin position="12"/>
        <end position="38"/>
    </location>
</feature>
<gene>
    <name evidence="2" type="ORF">GM418_01950</name>
</gene>
<dbReference type="Proteomes" id="UP000428260">
    <property type="component" value="Chromosome"/>
</dbReference>
<proteinExistence type="predicted"/>
<accession>A0A6I6JN15</accession>
<keyword evidence="1" id="KW-1133">Transmembrane helix</keyword>
<evidence type="ECO:0000313" key="2">
    <source>
        <dbReference type="EMBL" id="QGY42458.1"/>
    </source>
</evidence>
<dbReference type="Pfam" id="PF11188">
    <property type="entry name" value="DUF2975"/>
    <property type="match status" value="1"/>
</dbReference>
<dbReference type="EMBL" id="CP046401">
    <property type="protein sequence ID" value="QGY42458.1"/>
    <property type="molecule type" value="Genomic_DNA"/>
</dbReference>
<keyword evidence="1" id="KW-0812">Transmembrane</keyword>
<feature type="transmembrane region" description="Helical" evidence="1">
    <location>
        <begin position="111"/>
        <end position="131"/>
    </location>
</feature>
<keyword evidence="3" id="KW-1185">Reference proteome</keyword>
<dbReference type="AlphaFoldDB" id="A0A6I6JN15"/>
<dbReference type="InterPro" id="IPR021354">
    <property type="entry name" value="DUF2975"/>
</dbReference>